<sequence>MDSTRSSPAPDPPPLGIGIIAKTLTKLLHLRRKPSCSADAVLYRPNPSENLDDLSDYYHKDMEALVANLFVSLSAFKAAYAQLQLAQAPYDADAIQSADLVIVTELRRLSELKQSFFSRAEFKQISTGAQVEMAARFQEQRNLIKTYKITAAKRESELQSKDSEIFFLQTKHRLAEKQCRVLEAQLRPGRTLAGLDELHLSGVNPTHFLALLRSTVKSIRSFVKIMVHGMKSAGWDLDAAAGAIQHDLRRRHNPNLNNLAFQSYVSRKMFSDFQQQDFGLGGPVPDRQQFFADFTEFKFLGQRECFERKLQFGEFCRGKYLGLVHPKMEAIFSGDLQQRELVRSGGGFPETNFCRSFAEMARRVWLLHCLFFTFRPEEKGVIFEARRGSRFSEVYMESVAEEEEEEREGGGDRSPTVGFTVLPGFRVGMTVIQCRVYLVNCSE</sequence>
<dbReference type="GO" id="GO:0009959">
    <property type="term" value="P:negative gravitropism"/>
    <property type="evidence" value="ECO:0007669"/>
    <property type="project" value="InterPro"/>
</dbReference>
<dbReference type="GO" id="GO:0009639">
    <property type="term" value="P:response to red or far red light"/>
    <property type="evidence" value="ECO:0007669"/>
    <property type="project" value="InterPro"/>
</dbReference>
<dbReference type="Pfam" id="PF24994">
    <property type="entry name" value="GIL1_IRKI_C"/>
    <property type="match status" value="1"/>
</dbReference>
<dbReference type="InterPro" id="IPR006943">
    <property type="entry name" value="DUF641_pln"/>
</dbReference>
<feature type="domain" description="DUF641" evidence="1">
    <location>
        <begin position="60"/>
        <end position="183"/>
    </location>
</feature>
<dbReference type="Pfam" id="PF04859">
    <property type="entry name" value="DUF641"/>
    <property type="match status" value="1"/>
</dbReference>
<dbReference type="EMBL" id="JBBWWQ010000021">
    <property type="protein sequence ID" value="KAK8914164.1"/>
    <property type="molecule type" value="Genomic_DNA"/>
</dbReference>
<evidence type="ECO:0000313" key="4">
    <source>
        <dbReference type="Proteomes" id="UP001418222"/>
    </source>
</evidence>
<evidence type="ECO:0000313" key="3">
    <source>
        <dbReference type="EMBL" id="KAK8914164.1"/>
    </source>
</evidence>
<dbReference type="Proteomes" id="UP001418222">
    <property type="component" value="Unassembled WGS sequence"/>
</dbReference>
<protein>
    <recommendedName>
        <fullName evidence="5">DUF641 domain-containing protein</fullName>
    </recommendedName>
</protein>
<gene>
    <name evidence="3" type="ORF">KSP39_PZI024424</name>
</gene>
<evidence type="ECO:0008006" key="5">
    <source>
        <dbReference type="Google" id="ProtNLM"/>
    </source>
</evidence>
<evidence type="ECO:0000259" key="2">
    <source>
        <dbReference type="Pfam" id="PF24994"/>
    </source>
</evidence>
<comment type="caution">
    <text evidence="3">The sequence shown here is derived from an EMBL/GenBank/DDBJ whole genome shotgun (WGS) entry which is preliminary data.</text>
</comment>
<feature type="domain" description="GIL1/IRKI C-terminal" evidence="2">
    <location>
        <begin position="382"/>
        <end position="437"/>
    </location>
</feature>
<dbReference type="PANTHER" id="PTHR31161">
    <property type="entry name" value="PROTEIN GRAVITROPIC IN THE LIGHT 1"/>
    <property type="match status" value="1"/>
</dbReference>
<dbReference type="InterPro" id="IPR040225">
    <property type="entry name" value="GIL1-like"/>
</dbReference>
<organism evidence="3 4">
    <name type="scientific">Platanthera zijinensis</name>
    <dbReference type="NCBI Taxonomy" id="2320716"/>
    <lineage>
        <taxon>Eukaryota</taxon>
        <taxon>Viridiplantae</taxon>
        <taxon>Streptophyta</taxon>
        <taxon>Embryophyta</taxon>
        <taxon>Tracheophyta</taxon>
        <taxon>Spermatophyta</taxon>
        <taxon>Magnoliopsida</taxon>
        <taxon>Liliopsida</taxon>
        <taxon>Asparagales</taxon>
        <taxon>Orchidaceae</taxon>
        <taxon>Orchidoideae</taxon>
        <taxon>Orchideae</taxon>
        <taxon>Orchidinae</taxon>
        <taxon>Platanthera</taxon>
    </lineage>
</organism>
<dbReference type="InterPro" id="IPR056813">
    <property type="entry name" value="GIL1_IRKI_C"/>
</dbReference>
<name>A0AAP0FTU0_9ASPA</name>
<reference evidence="3 4" key="1">
    <citation type="journal article" date="2022" name="Nat. Plants">
        <title>Genomes of leafy and leafless Platanthera orchids illuminate the evolution of mycoheterotrophy.</title>
        <authorList>
            <person name="Li M.H."/>
            <person name="Liu K.W."/>
            <person name="Li Z."/>
            <person name="Lu H.C."/>
            <person name="Ye Q.L."/>
            <person name="Zhang D."/>
            <person name="Wang J.Y."/>
            <person name="Li Y.F."/>
            <person name="Zhong Z.M."/>
            <person name="Liu X."/>
            <person name="Yu X."/>
            <person name="Liu D.K."/>
            <person name="Tu X.D."/>
            <person name="Liu B."/>
            <person name="Hao Y."/>
            <person name="Liao X.Y."/>
            <person name="Jiang Y.T."/>
            <person name="Sun W.H."/>
            <person name="Chen J."/>
            <person name="Chen Y.Q."/>
            <person name="Ai Y."/>
            <person name="Zhai J.W."/>
            <person name="Wu S.S."/>
            <person name="Zhou Z."/>
            <person name="Hsiao Y.Y."/>
            <person name="Wu W.L."/>
            <person name="Chen Y.Y."/>
            <person name="Lin Y.F."/>
            <person name="Hsu J.L."/>
            <person name="Li C.Y."/>
            <person name="Wang Z.W."/>
            <person name="Zhao X."/>
            <person name="Zhong W.Y."/>
            <person name="Ma X.K."/>
            <person name="Ma L."/>
            <person name="Huang J."/>
            <person name="Chen G.Z."/>
            <person name="Huang M.Z."/>
            <person name="Huang L."/>
            <person name="Peng D.H."/>
            <person name="Luo Y.B."/>
            <person name="Zou S.Q."/>
            <person name="Chen S.P."/>
            <person name="Lan S."/>
            <person name="Tsai W.C."/>
            <person name="Van de Peer Y."/>
            <person name="Liu Z.J."/>
        </authorList>
    </citation>
    <scope>NUCLEOTIDE SEQUENCE [LARGE SCALE GENOMIC DNA]</scope>
    <source>
        <strain evidence="3">Lor287</strain>
    </source>
</reference>
<evidence type="ECO:0000259" key="1">
    <source>
        <dbReference type="Pfam" id="PF04859"/>
    </source>
</evidence>
<keyword evidence="4" id="KW-1185">Reference proteome</keyword>
<proteinExistence type="predicted"/>
<dbReference type="AlphaFoldDB" id="A0AAP0FTU0"/>
<accession>A0AAP0FTU0</accession>